<proteinExistence type="predicted"/>
<accession>A0A5Q2FLC9</accession>
<protein>
    <submittedName>
        <fullName evidence="2">Spermidine synthase</fullName>
    </submittedName>
</protein>
<keyword evidence="3" id="KW-1185">Reference proteome</keyword>
<dbReference type="Gene3D" id="3.40.50.150">
    <property type="entry name" value="Vaccinia Virus protein VP39"/>
    <property type="match status" value="1"/>
</dbReference>
<dbReference type="Proteomes" id="UP000386847">
    <property type="component" value="Chromosome"/>
</dbReference>
<sequence>MVRIGTTDQSHVDPEHPTVLEFDYMQRVAEAIDAYAPPGERIRIVHIGGAGMSLARYVAATRPTSAQIVLEPDAELTQEVRDKAPLPRRSGIKVRPVDGRAGIAALPAEHADVVVLDAFAGARVPAELTTVEFLADVRRVLVPGGLFLANVTDSGTLDWARRAAAGVRSTWAHAAISAEPSTWRGRRFGNVILYGSARPLPTGALAREAAGAVFAYRFLDEDALADWCAGSRPFTDDDAEASPMPPEMFLGH</sequence>
<keyword evidence="1" id="KW-0620">Polyamine biosynthesis</keyword>
<dbReference type="PANTHER" id="PTHR43317">
    <property type="entry name" value="THERMOSPERMINE SYNTHASE ACAULIS5"/>
    <property type="match status" value="1"/>
</dbReference>
<gene>
    <name evidence="2" type="ORF">Rai3103_09140</name>
</gene>
<reference evidence="2 3" key="1">
    <citation type="submission" date="2019-10" db="EMBL/GenBank/DDBJ databases">
        <title>Genomic analysis of Raineyella sp. CBA3103.</title>
        <authorList>
            <person name="Roh S.W."/>
        </authorList>
    </citation>
    <scope>NUCLEOTIDE SEQUENCE [LARGE SCALE GENOMIC DNA]</scope>
    <source>
        <strain evidence="2 3">CBA3103</strain>
    </source>
</reference>
<dbReference type="AlphaFoldDB" id="A0A5Q2FLC9"/>
<dbReference type="KEGG" id="rain:Rai3103_09140"/>
<dbReference type="InterPro" id="IPR029063">
    <property type="entry name" value="SAM-dependent_MTases_sf"/>
</dbReference>
<dbReference type="EMBL" id="CP045725">
    <property type="protein sequence ID" value="QGF25156.1"/>
    <property type="molecule type" value="Genomic_DNA"/>
</dbReference>
<name>A0A5Q2FLC9_9ACTN</name>
<dbReference type="NCBIfam" id="NF037959">
    <property type="entry name" value="MFS_SpdSyn"/>
    <property type="match status" value="1"/>
</dbReference>
<dbReference type="SUPFAM" id="SSF53335">
    <property type="entry name" value="S-adenosyl-L-methionine-dependent methyltransferases"/>
    <property type="match status" value="1"/>
</dbReference>
<evidence type="ECO:0000256" key="1">
    <source>
        <dbReference type="ARBA" id="ARBA00023115"/>
    </source>
</evidence>
<dbReference type="GO" id="GO:0006596">
    <property type="term" value="P:polyamine biosynthetic process"/>
    <property type="evidence" value="ECO:0007669"/>
    <property type="project" value="UniProtKB-KW"/>
</dbReference>
<organism evidence="2 3">
    <name type="scientific">Raineyella fluvialis</name>
    <dbReference type="NCBI Taxonomy" id="2662261"/>
    <lineage>
        <taxon>Bacteria</taxon>
        <taxon>Bacillati</taxon>
        <taxon>Actinomycetota</taxon>
        <taxon>Actinomycetes</taxon>
        <taxon>Propionibacteriales</taxon>
        <taxon>Propionibacteriaceae</taxon>
        <taxon>Raineyella</taxon>
    </lineage>
</organism>
<evidence type="ECO:0000313" key="2">
    <source>
        <dbReference type="EMBL" id="QGF25156.1"/>
    </source>
</evidence>
<evidence type="ECO:0000313" key="3">
    <source>
        <dbReference type="Proteomes" id="UP000386847"/>
    </source>
</evidence>
<dbReference type="CDD" id="cd02440">
    <property type="entry name" value="AdoMet_MTases"/>
    <property type="match status" value="1"/>
</dbReference>
<dbReference type="PANTHER" id="PTHR43317:SF1">
    <property type="entry name" value="THERMOSPERMINE SYNTHASE ACAULIS5"/>
    <property type="match status" value="1"/>
</dbReference>